<evidence type="ECO:0000313" key="2">
    <source>
        <dbReference type="Proteomes" id="UP000574067"/>
    </source>
</evidence>
<name>A0A848FE58_9BURK</name>
<protein>
    <submittedName>
        <fullName evidence="1">Asp/Glu/hydantoin racemase</fullName>
    </submittedName>
</protein>
<keyword evidence="2" id="KW-1185">Reference proteome</keyword>
<accession>A0A848FE58</accession>
<dbReference type="AlphaFoldDB" id="A0A848FE58"/>
<dbReference type="InterPro" id="IPR053714">
    <property type="entry name" value="Iso_Racemase_Enz_sf"/>
</dbReference>
<evidence type="ECO:0000313" key="1">
    <source>
        <dbReference type="EMBL" id="NML17326.1"/>
    </source>
</evidence>
<proteinExistence type="predicted"/>
<comment type="caution">
    <text evidence="1">The sequence shown here is derived from an EMBL/GenBank/DDBJ whole genome shotgun (WGS) entry which is preliminary data.</text>
</comment>
<dbReference type="InterPro" id="IPR026286">
    <property type="entry name" value="MaiA/AMDase"/>
</dbReference>
<dbReference type="Pfam" id="PF17645">
    <property type="entry name" value="Amdase"/>
    <property type="match status" value="1"/>
</dbReference>
<organism evidence="1 2">
    <name type="scientific">Azohydromonas caseinilytica</name>
    <dbReference type="NCBI Taxonomy" id="2728836"/>
    <lineage>
        <taxon>Bacteria</taxon>
        <taxon>Pseudomonadati</taxon>
        <taxon>Pseudomonadota</taxon>
        <taxon>Betaproteobacteria</taxon>
        <taxon>Burkholderiales</taxon>
        <taxon>Sphaerotilaceae</taxon>
        <taxon>Azohydromonas</taxon>
    </lineage>
</organism>
<dbReference type="PANTHER" id="PTHR40267">
    <property type="entry name" value="BLR3294 PROTEIN"/>
    <property type="match status" value="1"/>
</dbReference>
<dbReference type="Gene3D" id="3.40.50.12500">
    <property type="match status" value="1"/>
</dbReference>
<dbReference type="RefSeq" id="WP_169162230.1">
    <property type="nucleotide sequence ID" value="NZ_JABBFW010000017.1"/>
</dbReference>
<dbReference type="Proteomes" id="UP000574067">
    <property type="component" value="Unassembled WGS sequence"/>
</dbReference>
<dbReference type="PIRSF" id="PIRSF015736">
    <property type="entry name" value="MI"/>
    <property type="match status" value="1"/>
</dbReference>
<dbReference type="PANTHER" id="PTHR40267:SF1">
    <property type="entry name" value="BLR3294 PROTEIN"/>
    <property type="match status" value="1"/>
</dbReference>
<dbReference type="EMBL" id="JABBFW010000017">
    <property type="protein sequence ID" value="NML17326.1"/>
    <property type="molecule type" value="Genomic_DNA"/>
</dbReference>
<gene>
    <name evidence="1" type="ORF">HHL10_20325</name>
</gene>
<sequence length="247" mass="26756">MTQRHRIGVLTPSSNTALEPLTSEMVSRVPGASAHFARFTVTEISLRDAALRQFDDTKILEAARLLADARVDVICWSGTSAGWLGFDTDETLCRRITEATGIPATTSVLALNEALRLRGARTLGLVTPYVPEVQQRIVENYAAIGIDCVAERHLGLQVNFSFAEVTPETLGALVREVAALRPDAITTFCTNLRAAQLARGLEAETGVPLYDTVATVVWKALQLAGADPRALQGWGSLFEEQPLRRAA</sequence>
<reference evidence="1 2" key="1">
    <citation type="submission" date="2020-04" db="EMBL/GenBank/DDBJ databases">
        <title>Azohydromonas sp. isolated from soil.</title>
        <authorList>
            <person name="Dahal R.H."/>
        </authorList>
    </citation>
    <scope>NUCLEOTIDE SEQUENCE [LARGE SCALE GENOMIC DNA]</scope>
    <source>
        <strain evidence="1 2">G-1-1-14</strain>
    </source>
</reference>